<evidence type="ECO:0000256" key="1">
    <source>
        <dbReference type="SAM" id="MobiDB-lite"/>
    </source>
</evidence>
<accession>A0A1I2K9T4</accession>
<evidence type="ECO:0000313" key="2">
    <source>
        <dbReference type="EMBL" id="SFF63038.1"/>
    </source>
</evidence>
<name>A0A1I2K9T4_9ACTN</name>
<keyword evidence="3" id="KW-1185">Reference proteome</keyword>
<dbReference type="OrthoDB" id="5195005at2"/>
<organism evidence="2 3">
    <name type="scientific">Blastococcus tunisiensis</name>
    <dbReference type="NCBI Taxonomy" id="1798228"/>
    <lineage>
        <taxon>Bacteria</taxon>
        <taxon>Bacillati</taxon>
        <taxon>Actinomycetota</taxon>
        <taxon>Actinomycetes</taxon>
        <taxon>Geodermatophilales</taxon>
        <taxon>Geodermatophilaceae</taxon>
        <taxon>Blastococcus</taxon>
    </lineage>
</organism>
<dbReference type="Proteomes" id="UP000198589">
    <property type="component" value="Unassembled WGS sequence"/>
</dbReference>
<sequence length="84" mass="8727">MATNGTSVGTVVRWDGGRGEGLVEAPDLPGDCWVEAAVLDPSAGGDLRAGQVVEVEWTDTGSDEHPLRADRVTPRDDLQATPGA</sequence>
<dbReference type="RefSeq" id="WP_092202554.1">
    <property type="nucleotide sequence ID" value="NZ_FOND01000020.1"/>
</dbReference>
<proteinExistence type="predicted"/>
<reference evidence="3" key="1">
    <citation type="submission" date="2016-10" db="EMBL/GenBank/DDBJ databases">
        <authorList>
            <person name="Varghese N."/>
            <person name="Submissions S."/>
        </authorList>
    </citation>
    <scope>NUCLEOTIDE SEQUENCE [LARGE SCALE GENOMIC DNA]</scope>
    <source>
        <strain evidence="3">DSM 46838</strain>
    </source>
</reference>
<feature type="region of interest" description="Disordered" evidence="1">
    <location>
        <begin position="57"/>
        <end position="84"/>
    </location>
</feature>
<protein>
    <submittedName>
        <fullName evidence="2">Cold shock protein (Beta-ribbon, CspA family)</fullName>
    </submittedName>
</protein>
<evidence type="ECO:0000313" key="3">
    <source>
        <dbReference type="Proteomes" id="UP000198589"/>
    </source>
</evidence>
<dbReference type="STRING" id="1798228.SAMN05216574_12015"/>
<gene>
    <name evidence="2" type="ORF">SAMN05216574_12015</name>
</gene>
<dbReference type="EMBL" id="FOND01000020">
    <property type="protein sequence ID" value="SFF63038.1"/>
    <property type="molecule type" value="Genomic_DNA"/>
</dbReference>
<feature type="compositionally biased region" description="Basic and acidic residues" evidence="1">
    <location>
        <begin position="62"/>
        <end position="78"/>
    </location>
</feature>
<dbReference type="AlphaFoldDB" id="A0A1I2K9T4"/>